<dbReference type="CDD" id="cd00075">
    <property type="entry name" value="HATPase"/>
    <property type="match status" value="1"/>
</dbReference>
<dbReference type="InterPro" id="IPR003594">
    <property type="entry name" value="HATPase_dom"/>
</dbReference>
<dbReference type="PROSITE" id="PS50109">
    <property type="entry name" value="HIS_KIN"/>
    <property type="match status" value="1"/>
</dbReference>
<evidence type="ECO:0000313" key="11">
    <source>
        <dbReference type="EMBL" id="RNB50527.1"/>
    </source>
</evidence>
<dbReference type="EC" id="2.7.13.3" evidence="2"/>
<dbReference type="GO" id="GO:0000155">
    <property type="term" value="F:phosphorelay sensor kinase activity"/>
    <property type="evidence" value="ECO:0007669"/>
    <property type="project" value="InterPro"/>
</dbReference>
<dbReference type="Pfam" id="PF00512">
    <property type="entry name" value="HisKA"/>
    <property type="match status" value="1"/>
</dbReference>
<reference evidence="10 13" key="2">
    <citation type="submission" date="2019-06" db="EMBL/GenBank/DDBJ databases">
        <title>Whole genome shotgun sequence of Brevibacillus agri NBRC 15538.</title>
        <authorList>
            <person name="Hosoyama A."/>
            <person name="Uohara A."/>
            <person name="Ohji S."/>
            <person name="Ichikawa N."/>
        </authorList>
    </citation>
    <scope>NUCLEOTIDE SEQUENCE [LARGE SCALE GENOMIC DNA]</scope>
    <source>
        <strain evidence="10 13">NBRC 15538</strain>
    </source>
</reference>
<dbReference type="SMART" id="SM00387">
    <property type="entry name" value="HATPase_c"/>
    <property type="match status" value="1"/>
</dbReference>
<dbReference type="InterPro" id="IPR003661">
    <property type="entry name" value="HisK_dim/P_dom"/>
</dbReference>
<keyword evidence="6 11" id="KW-0418">Kinase</keyword>
<evidence type="ECO:0000313" key="12">
    <source>
        <dbReference type="Proteomes" id="UP000276178"/>
    </source>
</evidence>
<dbReference type="SMART" id="SM00388">
    <property type="entry name" value="HisKA"/>
    <property type="match status" value="1"/>
</dbReference>
<dbReference type="EMBL" id="BJOD01000030">
    <property type="protein sequence ID" value="GED26851.1"/>
    <property type="molecule type" value="Genomic_DNA"/>
</dbReference>
<dbReference type="Gene3D" id="1.10.287.130">
    <property type="match status" value="1"/>
</dbReference>
<dbReference type="AlphaFoldDB" id="A0A3M8AIW6"/>
<dbReference type="OrthoDB" id="9815750at2"/>
<comment type="caution">
    <text evidence="11">The sequence shown here is derived from an EMBL/GenBank/DDBJ whole genome shotgun (WGS) entry which is preliminary data.</text>
</comment>
<evidence type="ECO:0000256" key="7">
    <source>
        <dbReference type="ARBA" id="ARBA00022840"/>
    </source>
</evidence>
<dbReference type="InterPro" id="IPR005467">
    <property type="entry name" value="His_kinase_dom"/>
</dbReference>
<dbReference type="InterPro" id="IPR004358">
    <property type="entry name" value="Sig_transdc_His_kin-like_C"/>
</dbReference>
<dbReference type="SUPFAM" id="SSF47384">
    <property type="entry name" value="Homodimeric domain of signal transducing histidine kinase"/>
    <property type="match status" value="1"/>
</dbReference>
<dbReference type="Proteomes" id="UP000317180">
    <property type="component" value="Unassembled WGS sequence"/>
</dbReference>
<dbReference type="GO" id="GO:0005524">
    <property type="term" value="F:ATP binding"/>
    <property type="evidence" value="ECO:0007669"/>
    <property type="project" value="UniProtKB-KW"/>
</dbReference>
<name>A0A3M8AIW6_9BACL</name>
<dbReference type="SUPFAM" id="SSF55874">
    <property type="entry name" value="ATPase domain of HSP90 chaperone/DNA topoisomerase II/histidine kinase"/>
    <property type="match status" value="1"/>
</dbReference>
<dbReference type="Gene3D" id="3.30.565.10">
    <property type="entry name" value="Histidine kinase-like ATPase, C-terminal domain"/>
    <property type="match status" value="1"/>
</dbReference>
<evidence type="ECO:0000256" key="1">
    <source>
        <dbReference type="ARBA" id="ARBA00000085"/>
    </source>
</evidence>
<evidence type="ECO:0000313" key="13">
    <source>
        <dbReference type="Proteomes" id="UP000317180"/>
    </source>
</evidence>
<dbReference type="PANTHER" id="PTHR43065">
    <property type="entry name" value="SENSOR HISTIDINE KINASE"/>
    <property type="match status" value="1"/>
</dbReference>
<dbReference type="Proteomes" id="UP000276178">
    <property type="component" value="Unassembled WGS sequence"/>
</dbReference>
<feature type="domain" description="Histidine kinase" evidence="9">
    <location>
        <begin position="172"/>
        <end position="391"/>
    </location>
</feature>
<evidence type="ECO:0000256" key="5">
    <source>
        <dbReference type="ARBA" id="ARBA00022741"/>
    </source>
</evidence>
<proteinExistence type="predicted"/>
<dbReference type="EMBL" id="RHHN01000068">
    <property type="protein sequence ID" value="RNB50527.1"/>
    <property type="molecule type" value="Genomic_DNA"/>
</dbReference>
<dbReference type="CDD" id="cd00082">
    <property type="entry name" value="HisKA"/>
    <property type="match status" value="1"/>
</dbReference>
<keyword evidence="3" id="KW-0597">Phosphoprotein</keyword>
<accession>A0A3M8AIW6</accession>
<protein>
    <recommendedName>
        <fullName evidence="2">histidine kinase</fullName>
        <ecNumber evidence="2">2.7.13.3</ecNumber>
    </recommendedName>
</protein>
<keyword evidence="7" id="KW-0067">ATP-binding</keyword>
<dbReference type="RefSeq" id="WP_007786723.1">
    <property type="nucleotide sequence ID" value="NZ_BJOD01000030.1"/>
</dbReference>
<dbReference type="InterPro" id="IPR036890">
    <property type="entry name" value="HATPase_C_sf"/>
</dbReference>
<sequence length="400" mass="45967">MSDEEWISVRDRWLSPLLVAAEEIVELHMQDMLSFGEPISRYYRKYQQQQRIGVHGLLTEAVQQLFAEEGEYTVYLQALPRKSYKWGERWAKEEIPKEVLLEAMHNLRHHAYEGIRRACTEALAREELLSRLHDVLSVRYHHTMRGYLASKDQKISHLHQQKMGVIGQMAAGMAHEIRNPLTAIRGFLQLMRKSLELEAPSPADRERFAKYIQICQHEVQTLDKLVTSFLILARKNEAANSRNEIVELHPLLERVHELTMHSLIEKDVHLSFHYSPEQVRVWAIPSHVEQICLNLMQNAIDAVDTNGIVRIHTRFFASESTVSVTIEDNGCGISEQRKKHLFEPFYTTKEKGTGIGLSVCKKLVEEMGGQIEIYSTEGQGTRVELRLSAVVPAEPACLAR</sequence>
<evidence type="ECO:0000259" key="9">
    <source>
        <dbReference type="PROSITE" id="PS50109"/>
    </source>
</evidence>
<dbReference type="Pfam" id="PF02518">
    <property type="entry name" value="HATPase_c"/>
    <property type="match status" value="1"/>
</dbReference>
<dbReference type="PANTHER" id="PTHR43065:SF10">
    <property type="entry name" value="PEROXIDE STRESS-ACTIVATED HISTIDINE KINASE MAK3"/>
    <property type="match status" value="1"/>
</dbReference>
<evidence type="ECO:0000256" key="2">
    <source>
        <dbReference type="ARBA" id="ARBA00012438"/>
    </source>
</evidence>
<reference evidence="11 12" key="1">
    <citation type="submission" date="2018-10" db="EMBL/GenBank/DDBJ databases">
        <title>Phylogenomics of Brevibacillus.</title>
        <authorList>
            <person name="Dunlap C."/>
        </authorList>
    </citation>
    <scope>NUCLEOTIDE SEQUENCE [LARGE SCALE GENOMIC DNA]</scope>
    <source>
        <strain evidence="11 12">NRRL NRS 1219</strain>
    </source>
</reference>
<evidence type="ECO:0000256" key="3">
    <source>
        <dbReference type="ARBA" id="ARBA00022553"/>
    </source>
</evidence>
<organism evidence="11 12">
    <name type="scientific">Brevibacillus agri</name>
    <dbReference type="NCBI Taxonomy" id="51101"/>
    <lineage>
        <taxon>Bacteria</taxon>
        <taxon>Bacillati</taxon>
        <taxon>Bacillota</taxon>
        <taxon>Bacilli</taxon>
        <taxon>Bacillales</taxon>
        <taxon>Paenibacillaceae</taxon>
        <taxon>Brevibacillus</taxon>
    </lineage>
</organism>
<dbReference type="GeneID" id="82810297"/>
<keyword evidence="13" id="KW-1185">Reference proteome</keyword>
<comment type="catalytic activity">
    <reaction evidence="1">
        <text>ATP + protein L-histidine = ADP + protein N-phospho-L-histidine.</text>
        <dbReference type="EC" id="2.7.13.3"/>
    </reaction>
</comment>
<evidence type="ECO:0000256" key="6">
    <source>
        <dbReference type="ARBA" id="ARBA00022777"/>
    </source>
</evidence>
<dbReference type="PRINTS" id="PR00344">
    <property type="entry name" value="BCTRLSENSOR"/>
</dbReference>
<keyword evidence="8" id="KW-0902">Two-component regulatory system</keyword>
<evidence type="ECO:0000256" key="8">
    <source>
        <dbReference type="ARBA" id="ARBA00023012"/>
    </source>
</evidence>
<keyword evidence="5" id="KW-0547">Nucleotide-binding</keyword>
<evidence type="ECO:0000313" key="10">
    <source>
        <dbReference type="EMBL" id="GED26851.1"/>
    </source>
</evidence>
<gene>
    <name evidence="10" type="ORF">BAG01nite_29530</name>
    <name evidence="11" type="ORF">EB820_21205</name>
</gene>
<dbReference type="InterPro" id="IPR036097">
    <property type="entry name" value="HisK_dim/P_sf"/>
</dbReference>
<keyword evidence="4" id="KW-0808">Transferase</keyword>
<evidence type="ECO:0000256" key="4">
    <source>
        <dbReference type="ARBA" id="ARBA00022679"/>
    </source>
</evidence>